<dbReference type="AlphaFoldDB" id="A0A401PEA5"/>
<dbReference type="STRING" id="75743.A0A401PEA5"/>
<dbReference type="Pfam" id="PF13886">
    <property type="entry name" value="TM7S3_TM198"/>
    <property type="match status" value="1"/>
</dbReference>
<reference evidence="7 8" key="1">
    <citation type="journal article" date="2018" name="Nat. Ecol. Evol.">
        <title>Shark genomes provide insights into elasmobranch evolution and the origin of vertebrates.</title>
        <authorList>
            <person name="Hara Y"/>
            <person name="Yamaguchi K"/>
            <person name="Onimaru K"/>
            <person name="Kadota M"/>
            <person name="Koyanagi M"/>
            <person name="Keeley SD"/>
            <person name="Tatsumi K"/>
            <person name="Tanaka K"/>
            <person name="Motone F"/>
            <person name="Kageyama Y"/>
            <person name="Nozu R"/>
            <person name="Adachi N"/>
            <person name="Nishimura O"/>
            <person name="Nakagawa R"/>
            <person name="Tanegashima C"/>
            <person name="Kiyatake I"/>
            <person name="Matsumoto R"/>
            <person name="Murakumo K"/>
            <person name="Nishida K"/>
            <person name="Terakita A"/>
            <person name="Kuratani S"/>
            <person name="Sato K"/>
            <person name="Hyodo S Kuraku.S."/>
        </authorList>
    </citation>
    <scope>NUCLEOTIDE SEQUENCE [LARGE SCALE GENOMIC DNA]</scope>
</reference>
<evidence type="ECO:0000256" key="1">
    <source>
        <dbReference type="ARBA" id="ARBA00004141"/>
    </source>
</evidence>
<protein>
    <recommendedName>
        <fullName evidence="6">TM7S3/TM198-like domain-containing protein</fullName>
    </recommendedName>
</protein>
<feature type="domain" description="TM7S3/TM198-like" evidence="6">
    <location>
        <begin position="325"/>
        <end position="481"/>
    </location>
</feature>
<dbReference type="InterPro" id="IPR025256">
    <property type="entry name" value="TM7S3/TM198-like_dom"/>
</dbReference>
<evidence type="ECO:0000259" key="6">
    <source>
        <dbReference type="Pfam" id="PF13886"/>
    </source>
</evidence>
<feature type="transmembrane region" description="Helical" evidence="5">
    <location>
        <begin position="384"/>
        <end position="404"/>
    </location>
</feature>
<dbReference type="OMA" id="VCTWYLQ"/>
<feature type="transmembrane region" description="Helical" evidence="5">
    <location>
        <begin position="352"/>
        <end position="372"/>
    </location>
</feature>
<feature type="transmembrane region" description="Helical" evidence="5">
    <location>
        <begin position="324"/>
        <end position="345"/>
    </location>
</feature>
<dbReference type="Proteomes" id="UP000288216">
    <property type="component" value="Unassembled WGS sequence"/>
</dbReference>
<evidence type="ECO:0000313" key="7">
    <source>
        <dbReference type="EMBL" id="GCB71441.1"/>
    </source>
</evidence>
<organism evidence="7 8">
    <name type="scientific">Scyliorhinus torazame</name>
    <name type="common">Cloudy catshark</name>
    <name type="synonym">Catulus torazame</name>
    <dbReference type="NCBI Taxonomy" id="75743"/>
    <lineage>
        <taxon>Eukaryota</taxon>
        <taxon>Metazoa</taxon>
        <taxon>Chordata</taxon>
        <taxon>Craniata</taxon>
        <taxon>Vertebrata</taxon>
        <taxon>Chondrichthyes</taxon>
        <taxon>Elasmobranchii</taxon>
        <taxon>Galeomorphii</taxon>
        <taxon>Galeoidea</taxon>
        <taxon>Carcharhiniformes</taxon>
        <taxon>Scyliorhinidae</taxon>
        <taxon>Scyliorhinus</taxon>
    </lineage>
</organism>
<gene>
    <name evidence="7" type="ORF">scyTo_0008839</name>
</gene>
<proteinExistence type="predicted"/>
<feature type="transmembrane region" description="Helical" evidence="5">
    <location>
        <begin position="463"/>
        <end position="481"/>
    </location>
</feature>
<comment type="caution">
    <text evidence="7">The sequence shown here is derived from an EMBL/GenBank/DDBJ whole genome shotgun (WGS) entry which is preliminary data.</text>
</comment>
<keyword evidence="8" id="KW-1185">Reference proteome</keyword>
<evidence type="ECO:0000256" key="3">
    <source>
        <dbReference type="ARBA" id="ARBA00022989"/>
    </source>
</evidence>
<keyword evidence="4 5" id="KW-0472">Membrane</keyword>
<comment type="subcellular location">
    <subcellularLocation>
        <location evidence="1">Membrane</location>
        <topology evidence="1">Multi-pass membrane protein</topology>
    </subcellularLocation>
</comment>
<feature type="transmembrane region" description="Helical" evidence="5">
    <location>
        <begin position="416"/>
        <end position="438"/>
    </location>
</feature>
<evidence type="ECO:0000256" key="5">
    <source>
        <dbReference type="SAM" id="Phobius"/>
    </source>
</evidence>
<dbReference type="OrthoDB" id="5967337at2759"/>
<keyword evidence="2 5" id="KW-0812">Transmembrane</keyword>
<dbReference type="GO" id="GO:0005886">
    <property type="term" value="C:plasma membrane"/>
    <property type="evidence" value="ECO:0007669"/>
    <property type="project" value="TreeGrafter"/>
</dbReference>
<dbReference type="EMBL" id="BFAA01003468">
    <property type="protein sequence ID" value="GCB71441.1"/>
    <property type="molecule type" value="Genomic_DNA"/>
</dbReference>
<dbReference type="PANTHER" id="PTHR15937:SF3">
    <property type="entry name" value="TRANSMEMBRANE 7 SUPERFAMILY MEMBER 3"/>
    <property type="match status" value="1"/>
</dbReference>
<feature type="transmembrane region" description="Helical" evidence="5">
    <location>
        <begin position="301"/>
        <end position="318"/>
    </location>
</feature>
<dbReference type="PANTHER" id="PTHR15937">
    <property type="entry name" value="TRANSMEMBRANE 7 SUPERFAMILY MEMBER 3"/>
    <property type="match status" value="1"/>
</dbReference>
<dbReference type="GO" id="GO:0043069">
    <property type="term" value="P:negative regulation of programmed cell death"/>
    <property type="evidence" value="ECO:0007669"/>
    <property type="project" value="TreeGrafter"/>
</dbReference>
<evidence type="ECO:0000256" key="4">
    <source>
        <dbReference type="ARBA" id="ARBA00023136"/>
    </source>
</evidence>
<evidence type="ECO:0000256" key="2">
    <source>
        <dbReference type="ARBA" id="ARBA00022692"/>
    </source>
</evidence>
<keyword evidence="3 5" id="KW-1133">Transmembrane helix</keyword>
<dbReference type="InterPro" id="IPR042502">
    <property type="entry name" value="TM7SF3"/>
</dbReference>
<sequence length="548" mass="61863">MQKQRERYCQDMFLPGVKAAPFLLLLRFALSQFQSPSDRIEFKLGRFQEIALFANRTFDAFLWNIPEDVAFIIIQVHTKYVHALLSFYKIPTGRTSTSGQDPGLLFSLKPEENASMWHLRSLTENTSATSVILPYKKRDPVPGGCSLESNLTVDTNVYLQYNLYEATISFAPANIGYARGTVPPSCDYVGEESRSRLRYDVYQYFLPETDLNEKVLFVALQNMAEIPHVEANGIQVFSLGAQDEASVAVSSIAGQGVIYNVIVKDLEMNTSAAYTPAHTYGCSFTDKLDNCYTLKRTSTKIFFVSAGLVGLFVCFFGHRYLKIVVLGLVAVTGCFGGSLLVICWWRSGSVVFCMMVIGLVLGFLLSSLIFFTPLGNIKVFNNDTVFWVTFTSVTLLVPLIFFSCPRPLNIMTCGVIGSYTVILAVHNFVYTSLAYITLNILKRALNENFNNAYTDVPFQMNDYVLISIWVVLLVSGIVFQFHREKDQPIFPSNPYQTWKRDRERRQTNVLDPSHHIPPIKDRMKSVLTDVKQLFMKQQPAGEQTPLLL</sequence>
<evidence type="ECO:0000313" key="8">
    <source>
        <dbReference type="Proteomes" id="UP000288216"/>
    </source>
</evidence>
<name>A0A401PEA5_SCYTO</name>
<accession>A0A401PEA5</accession>
<dbReference type="Pfam" id="PF25992">
    <property type="entry name" value="Ig_TM7SF3_N"/>
    <property type="match status" value="1"/>
</dbReference>